<evidence type="ECO:0000259" key="2">
    <source>
        <dbReference type="Pfam" id="PF01835"/>
    </source>
</evidence>
<evidence type="ECO:0000256" key="1">
    <source>
        <dbReference type="SAM" id="Phobius"/>
    </source>
</evidence>
<reference evidence="3" key="1">
    <citation type="journal article" date="2005" name="Environ. Microbiol.">
        <title>Genetic and functional properties of uncultivated thermophilic crenarchaeotes from a subsurface gold mine as revealed by analysis of genome fragments.</title>
        <authorList>
            <person name="Nunoura T."/>
            <person name="Hirayama H."/>
            <person name="Takami H."/>
            <person name="Oida H."/>
            <person name="Nishi S."/>
            <person name="Shimamura S."/>
            <person name="Suzuki Y."/>
            <person name="Inagaki F."/>
            <person name="Takai K."/>
            <person name="Nealson K.H."/>
            <person name="Horikoshi K."/>
        </authorList>
    </citation>
    <scope>NUCLEOTIDE SEQUENCE</scope>
</reference>
<keyword evidence="1" id="KW-0812">Transmembrane</keyword>
<gene>
    <name evidence="3" type="ORF">HGMM_F01D06C04</name>
</gene>
<dbReference type="GO" id="GO:0004866">
    <property type="term" value="F:endopeptidase inhibitor activity"/>
    <property type="evidence" value="ECO:0007669"/>
    <property type="project" value="InterPro"/>
</dbReference>
<dbReference type="Gene3D" id="2.60.40.1930">
    <property type="match status" value="1"/>
</dbReference>
<keyword evidence="1" id="KW-1133">Transmembrane helix</keyword>
<dbReference type="Pfam" id="PF01835">
    <property type="entry name" value="MG2"/>
    <property type="match status" value="1"/>
</dbReference>
<evidence type="ECO:0000313" key="3">
    <source>
        <dbReference type="EMBL" id="BAJ49337.1"/>
    </source>
</evidence>
<sequence length="201" mass="21992">MMKKTALFLATIALIGLANAQTPLTPPTLIASTDRQIYRQGEKVTIAIEALDDELKPSPNTQILLTITDPNLEIIADIGLRTDTNGTATYELQLEKNAPEGEYVVEVSDEANIHRPAIVYFTVCNTCKRTEPAKTVTVETTATQYQTTVATTTASTTLTQTTTVTEQILTSETLLTAIFAIIVAIFIFQLIASRKIFTHQD</sequence>
<name>E6NAI1_CALS0</name>
<protein>
    <recommendedName>
        <fullName evidence="2">Macroglobulin domain-containing protein</fullName>
    </recommendedName>
</protein>
<keyword evidence="1" id="KW-0472">Membrane</keyword>
<proteinExistence type="predicted"/>
<accession>E6NAI1</accession>
<dbReference type="AlphaFoldDB" id="E6NAI1"/>
<feature type="domain" description="Macroglobulin" evidence="2">
    <location>
        <begin position="31"/>
        <end position="121"/>
    </location>
</feature>
<feature type="transmembrane region" description="Helical" evidence="1">
    <location>
        <begin position="174"/>
        <end position="192"/>
    </location>
</feature>
<reference evidence="3" key="2">
    <citation type="journal article" date="2011" name="Nucleic Acids Res.">
        <title>Insights into the evolution of Archaea and eukaryotic protein modifier systems revealed by the genome of a novel archaeal group.</title>
        <authorList>
            <person name="Nunoura T."/>
            <person name="Takaki Y."/>
            <person name="Kakuta J."/>
            <person name="Nishi S."/>
            <person name="Sugahara J."/>
            <person name="Kazama H."/>
            <person name="Chee G."/>
            <person name="Hattori M."/>
            <person name="Kanai A."/>
            <person name="Atomi H."/>
            <person name="Takai K."/>
            <person name="Takami H."/>
        </authorList>
    </citation>
    <scope>NUCLEOTIDE SEQUENCE</scope>
</reference>
<dbReference type="EMBL" id="AP011891">
    <property type="protein sequence ID" value="BAJ49337.1"/>
    <property type="molecule type" value="Genomic_DNA"/>
</dbReference>
<dbReference type="InterPro" id="IPR002890">
    <property type="entry name" value="MG2"/>
</dbReference>
<organism evidence="3">
    <name type="scientific">Caldiarchaeum subterraneum</name>
    <dbReference type="NCBI Taxonomy" id="311458"/>
    <lineage>
        <taxon>Archaea</taxon>
        <taxon>Nitrososphaerota</taxon>
        <taxon>Candidatus Caldarchaeales</taxon>
        <taxon>Candidatus Caldarchaeaceae</taxon>
        <taxon>Candidatus Caldarchaeum</taxon>
    </lineage>
</organism>